<dbReference type="EMBL" id="CP000927">
    <property type="protein sequence ID" value="ABZ73873.1"/>
    <property type="molecule type" value="Genomic_DNA"/>
</dbReference>
<dbReference type="STRING" id="366602.Caul_4753"/>
<dbReference type="KEGG" id="cak:Caul_4753"/>
<dbReference type="HOGENOM" id="CLU_218277_0_0_5"/>
<gene>
    <name evidence="1" type="ordered locus">Caul_4753</name>
</gene>
<accession>B0T3Y9</accession>
<evidence type="ECO:0000313" key="1">
    <source>
        <dbReference type="EMBL" id="ABZ73873.1"/>
    </source>
</evidence>
<name>B0T3Y9_CAUSK</name>
<reference evidence="1" key="1">
    <citation type="submission" date="2008-01" db="EMBL/GenBank/DDBJ databases">
        <title>Complete sequence of chromosome of Caulobacter sp. K31.</title>
        <authorList>
            <consortium name="US DOE Joint Genome Institute"/>
            <person name="Copeland A."/>
            <person name="Lucas S."/>
            <person name="Lapidus A."/>
            <person name="Barry K."/>
            <person name="Glavina del Rio T."/>
            <person name="Dalin E."/>
            <person name="Tice H."/>
            <person name="Pitluck S."/>
            <person name="Bruce D."/>
            <person name="Goodwin L."/>
            <person name="Thompson L.S."/>
            <person name="Brettin T."/>
            <person name="Detter J.C."/>
            <person name="Han C."/>
            <person name="Schmutz J."/>
            <person name="Larimer F."/>
            <person name="Land M."/>
            <person name="Hauser L."/>
            <person name="Kyrpides N."/>
            <person name="Kim E."/>
            <person name="Stephens C."/>
            <person name="Richardson P."/>
        </authorList>
    </citation>
    <scope>NUCLEOTIDE SEQUENCE [LARGE SCALE GENOMIC DNA]</scope>
    <source>
        <strain evidence="1">K31</strain>
    </source>
</reference>
<organism evidence="1">
    <name type="scientific">Caulobacter sp. (strain K31)</name>
    <dbReference type="NCBI Taxonomy" id="366602"/>
    <lineage>
        <taxon>Bacteria</taxon>
        <taxon>Pseudomonadati</taxon>
        <taxon>Pseudomonadota</taxon>
        <taxon>Alphaproteobacteria</taxon>
        <taxon>Caulobacterales</taxon>
        <taxon>Caulobacteraceae</taxon>
        <taxon>Caulobacter</taxon>
    </lineage>
</organism>
<protein>
    <submittedName>
        <fullName evidence="1">Uncharacterized protein</fullName>
    </submittedName>
</protein>
<proteinExistence type="predicted"/>
<dbReference type="AlphaFoldDB" id="B0T3Y9"/>
<sequence precursor="true">MAAKALFPIAALVAVMIGLMLPVPAHKASPTQSMIETIEIG</sequence>